<dbReference type="Gene3D" id="1.10.3210.10">
    <property type="entry name" value="Hypothetical protein af1432"/>
    <property type="match status" value="1"/>
</dbReference>
<dbReference type="SMART" id="SM00471">
    <property type="entry name" value="HDc"/>
    <property type="match status" value="1"/>
</dbReference>
<evidence type="ECO:0000313" key="3">
    <source>
        <dbReference type="EMBL" id="MDF1610784.1"/>
    </source>
</evidence>
<feature type="transmembrane region" description="Helical" evidence="1">
    <location>
        <begin position="445"/>
        <end position="470"/>
    </location>
</feature>
<dbReference type="Pfam" id="PF07698">
    <property type="entry name" value="7TM-7TMR_HD"/>
    <property type="match status" value="1"/>
</dbReference>
<sequence length="721" mass="82631">MISSKLKSNLKTSRRIKVLIVLLTILVITFFIPKGESIESEVKVGEIWVQDDLIASKTFEVLKDPVQYENEKKNAELKILPVFLRNTSLEKLMIDSLSNYNKILLENIYSNSIINKTNLSDKSFQIFLKLKSKKNNIIKLLDLSKIILKDIYDKGILDVTRKEIKKDSIQLRLKNIQRAVPIDNFIEYDKINEYLIYKIRAEVISDTEIENALKEYISLFIKPNIVFSLGLTEDYKNLAKQKIPRNIGIINENERIIAKHDRITPEAKLKIDSYRIAKGDERTFFVDLLQIIGIYLHLLLLVLPFIIYIYLFRKKIFEDNLKITLIAINFILISYLTFLINSIKTSLPIEYLIFVPVSSMLLTILFDSRVGFYSNVVLSLIVGALRGNDYTFAATNIITGGLAAYTVRDIKNRTQIFRSFLYIFIGYALSIMAFGFERYQSISEIIYSLAFSSTNALLSPVITYGLIIFFEKIFNTTTDLTLLELTDLNSPLLKDLAKNAPGTFSHSIAMGTLVETTAEAIGANPILARVGAYYHDIGKMIEPGIFVENQIDTHNIHENISPEKSRDIIVAHVEKGIELGQKYKLPNEIIDFIPMHHGTMVLTYFYEKAKNLYGETNVNIDEYRYPGPKPKTKETALVMLADACESTIRSIEETDTQVIENVINNLINSRIEDGQLDESPLTFNDIKKIKESFFNILIGLHHRRIRYPNQDEMETKGEEKL</sequence>
<dbReference type="Proteomes" id="UP001221302">
    <property type="component" value="Unassembled WGS sequence"/>
</dbReference>
<dbReference type="InterPro" id="IPR011621">
    <property type="entry name" value="Metal-dep_PHydrolase_7TM_intra"/>
</dbReference>
<dbReference type="CDD" id="cd00077">
    <property type="entry name" value="HDc"/>
    <property type="match status" value="1"/>
</dbReference>
<dbReference type="InterPro" id="IPR003607">
    <property type="entry name" value="HD/PDEase_dom"/>
</dbReference>
<dbReference type="InterPro" id="IPR006675">
    <property type="entry name" value="HDIG_dom"/>
</dbReference>
<feature type="transmembrane region" description="Helical" evidence="1">
    <location>
        <begin position="420"/>
        <end position="439"/>
    </location>
</feature>
<name>A0AAE3NXV6_9BACT</name>
<keyword evidence="1" id="KW-1133">Transmembrane helix</keyword>
<dbReference type="PANTHER" id="PTHR36442">
    <property type="entry name" value="CYCLIC-DI-AMP PHOSPHODIESTERASE PGPH"/>
    <property type="match status" value="1"/>
</dbReference>
<dbReference type="RefSeq" id="WP_321534550.1">
    <property type="nucleotide sequence ID" value="NZ_JARGDL010000001.1"/>
</dbReference>
<gene>
    <name evidence="3" type="ORF">P0M35_01355</name>
</gene>
<dbReference type="InterPro" id="IPR052722">
    <property type="entry name" value="PgpH_phosphodiesterase"/>
</dbReference>
<dbReference type="PANTHER" id="PTHR36442:SF1">
    <property type="entry name" value="CYCLIC-DI-AMP PHOSPHODIESTERASE PGPH"/>
    <property type="match status" value="1"/>
</dbReference>
<comment type="caution">
    <text evidence="3">The sequence shown here is derived from an EMBL/GenBank/DDBJ whole genome shotgun (WGS) entry which is preliminary data.</text>
</comment>
<dbReference type="InterPro" id="IPR006674">
    <property type="entry name" value="HD_domain"/>
</dbReference>
<feature type="domain" description="HD/PDEase" evidence="2">
    <location>
        <begin position="499"/>
        <end position="656"/>
    </location>
</feature>
<dbReference type="AlphaFoldDB" id="A0AAE3NXV6"/>
<dbReference type="Pfam" id="PF07697">
    <property type="entry name" value="7TMR-HDED"/>
    <property type="match status" value="1"/>
</dbReference>
<reference evidence="3" key="1">
    <citation type="submission" date="2023-03" db="EMBL/GenBank/DDBJ databases">
        <title>Stygiobacter electus gen. nov., sp. nov., facultatively anaerobic thermotolerant bacterium of the class Ignavibacteria from a well of Yessentuki mineral water deposit.</title>
        <authorList>
            <person name="Podosokorskaya O.A."/>
            <person name="Elcheninov A.G."/>
            <person name="Petrova N.F."/>
            <person name="Zavarzina D.G."/>
            <person name="Kublanov I.V."/>
            <person name="Merkel A.Y."/>
        </authorList>
    </citation>
    <scope>NUCLEOTIDE SEQUENCE</scope>
    <source>
        <strain evidence="3">09-Me</strain>
    </source>
</reference>
<dbReference type="InterPro" id="IPR011624">
    <property type="entry name" value="Metal-dep_PHydrolase_7TM_extra"/>
</dbReference>
<keyword evidence="1" id="KW-0472">Membrane</keyword>
<evidence type="ECO:0000313" key="4">
    <source>
        <dbReference type="Proteomes" id="UP001221302"/>
    </source>
</evidence>
<dbReference type="SUPFAM" id="SSF109604">
    <property type="entry name" value="HD-domain/PDEase-like"/>
    <property type="match status" value="1"/>
</dbReference>
<keyword evidence="4" id="KW-1185">Reference proteome</keyword>
<evidence type="ECO:0000259" key="2">
    <source>
        <dbReference type="SMART" id="SM00471"/>
    </source>
</evidence>
<dbReference type="Pfam" id="PF01966">
    <property type="entry name" value="HD"/>
    <property type="match status" value="1"/>
</dbReference>
<dbReference type="NCBIfam" id="TIGR00277">
    <property type="entry name" value="HDIG"/>
    <property type="match status" value="1"/>
</dbReference>
<feature type="transmembrane region" description="Helical" evidence="1">
    <location>
        <begin position="323"/>
        <end position="343"/>
    </location>
</feature>
<keyword evidence="1" id="KW-0812">Transmembrane</keyword>
<accession>A0AAE3NXV6</accession>
<proteinExistence type="predicted"/>
<protein>
    <submittedName>
        <fullName evidence="3">HDIG domain-containing protein</fullName>
    </submittedName>
</protein>
<feature type="transmembrane region" description="Helical" evidence="1">
    <location>
        <begin position="349"/>
        <end position="366"/>
    </location>
</feature>
<evidence type="ECO:0000256" key="1">
    <source>
        <dbReference type="SAM" id="Phobius"/>
    </source>
</evidence>
<organism evidence="3 4">
    <name type="scientific">Stygiobacter electus</name>
    <dbReference type="NCBI Taxonomy" id="3032292"/>
    <lineage>
        <taxon>Bacteria</taxon>
        <taxon>Pseudomonadati</taxon>
        <taxon>Ignavibacteriota</taxon>
        <taxon>Ignavibacteria</taxon>
        <taxon>Ignavibacteriales</taxon>
        <taxon>Melioribacteraceae</taxon>
        <taxon>Stygiobacter</taxon>
    </lineage>
</organism>
<dbReference type="EMBL" id="JARGDL010000001">
    <property type="protein sequence ID" value="MDF1610784.1"/>
    <property type="molecule type" value="Genomic_DNA"/>
</dbReference>
<feature type="transmembrane region" description="Helical" evidence="1">
    <location>
        <begin position="288"/>
        <end position="311"/>
    </location>
</feature>